<dbReference type="InterPro" id="IPR038330">
    <property type="entry name" value="TspO/MBR-related_sf"/>
</dbReference>
<feature type="transmembrane region" description="Helical" evidence="1">
    <location>
        <begin position="117"/>
        <end position="139"/>
    </location>
</feature>
<keyword evidence="1" id="KW-0472">Membrane</keyword>
<evidence type="ECO:0000313" key="3">
    <source>
        <dbReference type="Proteomes" id="UP000054350"/>
    </source>
</evidence>
<evidence type="ECO:0000313" key="2">
    <source>
        <dbReference type="EMBL" id="KNE62078.1"/>
    </source>
</evidence>
<feature type="transmembrane region" description="Helical" evidence="1">
    <location>
        <begin position="55"/>
        <end position="82"/>
    </location>
</feature>
<reference evidence="3" key="2">
    <citation type="submission" date="2009-11" db="EMBL/GenBank/DDBJ databases">
        <title>The Genome Sequence of Allomyces macrogynus strain ATCC 38327.</title>
        <authorList>
            <consortium name="The Broad Institute Genome Sequencing Platform"/>
            <person name="Russ C."/>
            <person name="Cuomo C."/>
            <person name="Shea T."/>
            <person name="Young S.K."/>
            <person name="Zeng Q."/>
            <person name="Koehrsen M."/>
            <person name="Haas B."/>
            <person name="Borodovsky M."/>
            <person name="Guigo R."/>
            <person name="Alvarado L."/>
            <person name="Berlin A."/>
            <person name="Borenstein D."/>
            <person name="Chen Z."/>
            <person name="Engels R."/>
            <person name="Freedman E."/>
            <person name="Gellesch M."/>
            <person name="Goldberg J."/>
            <person name="Griggs A."/>
            <person name="Gujja S."/>
            <person name="Heiman D."/>
            <person name="Hepburn T."/>
            <person name="Howarth C."/>
            <person name="Jen D."/>
            <person name="Larson L."/>
            <person name="Lewis B."/>
            <person name="Mehta T."/>
            <person name="Park D."/>
            <person name="Pearson M."/>
            <person name="Roberts A."/>
            <person name="Saif S."/>
            <person name="Shenoy N."/>
            <person name="Sisk P."/>
            <person name="Stolte C."/>
            <person name="Sykes S."/>
            <person name="Walk T."/>
            <person name="White J."/>
            <person name="Yandava C."/>
            <person name="Burger G."/>
            <person name="Gray M.W."/>
            <person name="Holland P.W.H."/>
            <person name="King N."/>
            <person name="Lang F.B.F."/>
            <person name="Roger A.J."/>
            <person name="Ruiz-Trillo I."/>
            <person name="Lander E."/>
            <person name="Nusbaum C."/>
        </authorList>
    </citation>
    <scope>NUCLEOTIDE SEQUENCE [LARGE SCALE GENOMIC DNA]</scope>
    <source>
        <strain evidence="3">ATCC 38327</strain>
    </source>
</reference>
<accession>A0A0L0SHT6</accession>
<dbReference type="PANTHER" id="PTHR33802:SF1">
    <property type="entry name" value="XK-RELATED PROTEIN"/>
    <property type="match status" value="1"/>
</dbReference>
<feature type="transmembrane region" description="Helical" evidence="1">
    <location>
        <begin position="184"/>
        <end position="202"/>
    </location>
</feature>
<sequence>MAKLASPLASVPVPVVRALNLLVLIAVFVINGLAGSTTLIGGYNTGQLSDLLPNYFVPAGFAFSIWGLIYLFFGIFGVYQILPRSYDSAAINSCVGLVWIGNGILNIAWILVWGYRILPMSVIIIIAMWGTTMIIYARLKSKYPDPTWTDAICVHTCFALYTAWLTGASWVNVYAVSTTRDPSYVAWTIGGLVVLGVMEIAIATWAKDPIFTAVGTWTLAANYVKNKDVDMLAPAVLGLCIILGIVTGALAVYRVVRWRRRAEFGAL</sequence>
<dbReference type="eggNOG" id="ENOG502SCR6">
    <property type="taxonomic scope" value="Eukaryota"/>
</dbReference>
<dbReference type="EMBL" id="GG745339">
    <property type="protein sequence ID" value="KNE62078.1"/>
    <property type="molecule type" value="Genomic_DNA"/>
</dbReference>
<keyword evidence="1" id="KW-1133">Transmembrane helix</keyword>
<feature type="transmembrane region" description="Helical" evidence="1">
    <location>
        <begin position="21"/>
        <end position="43"/>
    </location>
</feature>
<evidence type="ECO:0000256" key="1">
    <source>
        <dbReference type="SAM" id="Phobius"/>
    </source>
</evidence>
<keyword evidence="3" id="KW-1185">Reference proteome</keyword>
<gene>
    <name evidence="2" type="ORF">AMAG_07332</name>
</gene>
<keyword evidence="1" id="KW-0812">Transmembrane</keyword>
<dbReference type="PANTHER" id="PTHR33802">
    <property type="entry name" value="SI:CH211-161H7.5-RELATED"/>
    <property type="match status" value="1"/>
</dbReference>
<proteinExistence type="predicted"/>
<name>A0A0L0SHT6_ALLM3</name>
<dbReference type="Proteomes" id="UP000054350">
    <property type="component" value="Unassembled WGS sequence"/>
</dbReference>
<feature type="transmembrane region" description="Helical" evidence="1">
    <location>
        <begin position="231"/>
        <end position="253"/>
    </location>
</feature>
<dbReference type="AlphaFoldDB" id="A0A0L0SHT6"/>
<dbReference type="OrthoDB" id="5586934at2759"/>
<evidence type="ECO:0008006" key="4">
    <source>
        <dbReference type="Google" id="ProtNLM"/>
    </source>
</evidence>
<feature type="transmembrane region" description="Helical" evidence="1">
    <location>
        <begin position="89"/>
        <end position="111"/>
    </location>
</feature>
<reference evidence="2 3" key="1">
    <citation type="submission" date="2009-11" db="EMBL/GenBank/DDBJ databases">
        <title>Annotation of Allomyces macrogynus ATCC 38327.</title>
        <authorList>
            <consortium name="The Broad Institute Genome Sequencing Platform"/>
            <person name="Russ C."/>
            <person name="Cuomo C."/>
            <person name="Burger G."/>
            <person name="Gray M.W."/>
            <person name="Holland P.W.H."/>
            <person name="King N."/>
            <person name="Lang F.B.F."/>
            <person name="Roger A.J."/>
            <person name="Ruiz-Trillo I."/>
            <person name="Young S.K."/>
            <person name="Zeng Q."/>
            <person name="Gargeya S."/>
            <person name="Fitzgerald M."/>
            <person name="Haas B."/>
            <person name="Abouelleil A."/>
            <person name="Alvarado L."/>
            <person name="Arachchi H.M."/>
            <person name="Berlin A."/>
            <person name="Chapman S.B."/>
            <person name="Gearin G."/>
            <person name="Goldberg J."/>
            <person name="Griggs A."/>
            <person name="Gujja S."/>
            <person name="Hansen M."/>
            <person name="Heiman D."/>
            <person name="Howarth C."/>
            <person name="Larimer J."/>
            <person name="Lui A."/>
            <person name="MacDonald P.J.P."/>
            <person name="McCowen C."/>
            <person name="Montmayeur A."/>
            <person name="Murphy C."/>
            <person name="Neiman D."/>
            <person name="Pearson M."/>
            <person name="Priest M."/>
            <person name="Roberts A."/>
            <person name="Saif S."/>
            <person name="Shea T."/>
            <person name="Sisk P."/>
            <person name="Stolte C."/>
            <person name="Sykes S."/>
            <person name="Wortman J."/>
            <person name="Nusbaum C."/>
            <person name="Birren B."/>
        </authorList>
    </citation>
    <scope>NUCLEOTIDE SEQUENCE [LARGE SCALE GENOMIC DNA]</scope>
    <source>
        <strain evidence="2 3">ATCC 38327</strain>
    </source>
</reference>
<dbReference type="VEuPathDB" id="FungiDB:AMAG_07332"/>
<organism evidence="2 3">
    <name type="scientific">Allomyces macrogynus (strain ATCC 38327)</name>
    <name type="common">Allomyces javanicus var. macrogynus</name>
    <dbReference type="NCBI Taxonomy" id="578462"/>
    <lineage>
        <taxon>Eukaryota</taxon>
        <taxon>Fungi</taxon>
        <taxon>Fungi incertae sedis</taxon>
        <taxon>Blastocladiomycota</taxon>
        <taxon>Blastocladiomycetes</taxon>
        <taxon>Blastocladiales</taxon>
        <taxon>Blastocladiaceae</taxon>
        <taxon>Allomyces</taxon>
    </lineage>
</organism>
<protein>
    <recommendedName>
        <fullName evidence="4">Tryptophan-rich sensory protein</fullName>
    </recommendedName>
</protein>
<dbReference type="Gene3D" id="1.20.1260.100">
    <property type="entry name" value="TspO/MBR protein"/>
    <property type="match status" value="1"/>
</dbReference>